<evidence type="ECO:0000256" key="2">
    <source>
        <dbReference type="SAM" id="MobiDB-lite"/>
    </source>
</evidence>
<reference evidence="5" key="1">
    <citation type="journal article" date="2019" name="Int. J. Syst. Evol. Microbiol.">
        <title>The Global Catalogue of Microorganisms (GCM) 10K type strain sequencing project: providing services to taxonomists for standard genome sequencing and annotation.</title>
        <authorList>
            <consortium name="The Broad Institute Genomics Platform"/>
            <consortium name="The Broad Institute Genome Sequencing Center for Infectious Disease"/>
            <person name="Wu L."/>
            <person name="Ma J."/>
        </authorList>
    </citation>
    <scope>NUCLEOTIDE SEQUENCE [LARGE SCALE GENOMIC DNA]</scope>
    <source>
        <strain evidence="5">KCTC 42899</strain>
    </source>
</reference>
<evidence type="ECO:0000256" key="1">
    <source>
        <dbReference type="SAM" id="Coils"/>
    </source>
</evidence>
<proteinExistence type="predicted"/>
<gene>
    <name evidence="4" type="ORF">ACFOMH_01900</name>
</gene>
<keyword evidence="5" id="KW-1185">Reference proteome</keyword>
<evidence type="ECO:0000313" key="5">
    <source>
        <dbReference type="Proteomes" id="UP001595721"/>
    </source>
</evidence>
<feature type="coiled-coil region" evidence="1">
    <location>
        <begin position="226"/>
        <end position="285"/>
    </location>
</feature>
<accession>A0ABV7R1T9</accession>
<comment type="caution">
    <text evidence="4">The sequence shown here is derived from an EMBL/GenBank/DDBJ whole genome shotgun (WGS) entry which is preliminary data.</text>
</comment>
<dbReference type="RefSeq" id="WP_377742249.1">
    <property type="nucleotide sequence ID" value="NZ_JBHRXJ010000001.1"/>
</dbReference>
<organism evidence="4 5">
    <name type="scientific">Paracoccus mangrovi</name>
    <dbReference type="NCBI Taxonomy" id="1715645"/>
    <lineage>
        <taxon>Bacteria</taxon>
        <taxon>Pseudomonadati</taxon>
        <taxon>Pseudomonadota</taxon>
        <taxon>Alphaproteobacteria</taxon>
        <taxon>Rhodobacterales</taxon>
        <taxon>Paracoccaceae</taxon>
        <taxon>Paracoccus</taxon>
    </lineage>
</organism>
<evidence type="ECO:0000256" key="3">
    <source>
        <dbReference type="SAM" id="Phobius"/>
    </source>
</evidence>
<name>A0ABV7R1T9_9RHOB</name>
<feature type="compositionally biased region" description="Low complexity" evidence="2">
    <location>
        <begin position="90"/>
        <end position="117"/>
    </location>
</feature>
<dbReference type="EMBL" id="JBHRXJ010000001">
    <property type="protein sequence ID" value="MFC3526908.1"/>
    <property type="molecule type" value="Genomic_DNA"/>
</dbReference>
<keyword evidence="3" id="KW-1133">Transmembrane helix</keyword>
<feature type="region of interest" description="Disordered" evidence="2">
    <location>
        <begin position="1"/>
        <end position="120"/>
    </location>
</feature>
<feature type="compositionally biased region" description="Low complexity" evidence="2">
    <location>
        <begin position="61"/>
        <end position="82"/>
    </location>
</feature>
<feature type="coiled-coil region" evidence="1">
    <location>
        <begin position="314"/>
        <end position="341"/>
    </location>
</feature>
<feature type="transmembrane region" description="Helical" evidence="3">
    <location>
        <begin position="130"/>
        <end position="152"/>
    </location>
</feature>
<keyword evidence="1" id="KW-0175">Coiled coil</keyword>
<keyword evidence="3" id="KW-0812">Transmembrane</keyword>
<sequence length="498" mass="49225">MKKPETDASESKPAPDASNKKKPATGAVIDSHPVGTGDAAGAAKVPAMPKVESKLVGSGTGPAAAAPKSAAAAESGGASVTSKPTEKPAAKPSDAAAKPAATPAQTPASTPTSTPAKSETRVIEVRKAGFMPTLLGGIIAAGLGAGATYWAIPKLPPAWQPGAGQGDQQGSLDEVRAVATEVARAEIQTQLDAVSGRAADAGADAARQLLADSGPSGASVADAEALQAQQEKLAALERTVADLAARPAVPAVAPGDADGQLQALLSDMSARMTEQQRRLDELSARPAGDAGSAEQLQGFAAQAQALESQIAAAADAAEKRISAAESQAAQLQDSAEAANRRARISAAAAALQAALSSGGARDQALAELQAAGVQPPAVLSGEVATLAQLRAEFPAAAREGLAAALKAAPANDGAMGVIGNFLRVQTGARSVEPREGSDPDAVLSRADAAVKAGDIPGALSEIGALPQPGQDAMSGWSAQARTWVEANAALTALAAGSM</sequence>
<keyword evidence="3" id="KW-0472">Membrane</keyword>
<feature type="compositionally biased region" description="Basic and acidic residues" evidence="2">
    <location>
        <begin position="1"/>
        <end position="10"/>
    </location>
</feature>
<evidence type="ECO:0008006" key="6">
    <source>
        <dbReference type="Google" id="ProtNLM"/>
    </source>
</evidence>
<dbReference type="Proteomes" id="UP001595721">
    <property type="component" value="Unassembled WGS sequence"/>
</dbReference>
<protein>
    <recommendedName>
        <fullName evidence="6">Inner membrane protein</fullName>
    </recommendedName>
</protein>
<evidence type="ECO:0000313" key="4">
    <source>
        <dbReference type="EMBL" id="MFC3526908.1"/>
    </source>
</evidence>